<organism evidence="1 2">
    <name type="scientific">Suicoccus acidiformans</name>
    <dbReference type="NCBI Taxonomy" id="2036206"/>
    <lineage>
        <taxon>Bacteria</taxon>
        <taxon>Bacillati</taxon>
        <taxon>Bacillota</taxon>
        <taxon>Bacilli</taxon>
        <taxon>Lactobacillales</taxon>
        <taxon>Aerococcaceae</taxon>
        <taxon>Suicoccus</taxon>
    </lineage>
</organism>
<gene>
    <name evidence="1" type="ORF">CL176_08815</name>
</gene>
<dbReference type="AlphaFoldDB" id="A0A347WLY6"/>
<evidence type="ECO:0000313" key="2">
    <source>
        <dbReference type="Proteomes" id="UP000263232"/>
    </source>
</evidence>
<keyword evidence="2" id="KW-1185">Reference proteome</keyword>
<dbReference type="Proteomes" id="UP000263232">
    <property type="component" value="Chromosome"/>
</dbReference>
<protein>
    <submittedName>
        <fullName evidence="1">Uncharacterized protein</fullName>
    </submittedName>
</protein>
<sequence length="200" mass="23573">MQVLTEQKLRQIIKSSAYQSQRSITLPADVLLTPSAKSFINERNIVIRINEETIEGAEELDDISIKNSNKRFFKLYYQKLKLNIIQCQRKYWSEAIFVESLNELLVSLDKVYQVSSGKVEFRELTEDITYFYESNKEDIGFEDLNIPLDYKAPEWYLDLLGLQNEIEIVGLNFQDSRAELIEHWLLDTVKLLILKLIRMR</sequence>
<proteinExistence type="predicted"/>
<reference evidence="1 2" key="1">
    <citation type="submission" date="2017-09" db="EMBL/GenBank/DDBJ databases">
        <title>Complete genome sequence of Oxytococcus suis strain ZY16052.</title>
        <authorList>
            <person name="Li F."/>
        </authorList>
    </citation>
    <scope>NUCLEOTIDE SEQUENCE [LARGE SCALE GENOMIC DNA]</scope>
    <source>
        <strain evidence="1 2">ZY16052</strain>
    </source>
</reference>
<dbReference type="KEGG" id="abae:CL176_08815"/>
<accession>A0A347WLY6</accession>
<dbReference type="RefSeq" id="WP_118990990.1">
    <property type="nucleotide sequence ID" value="NZ_CP023434.1"/>
</dbReference>
<evidence type="ECO:0000313" key="1">
    <source>
        <dbReference type="EMBL" id="AXY26093.1"/>
    </source>
</evidence>
<name>A0A347WLY6_9LACT</name>
<dbReference type="EMBL" id="CP023434">
    <property type="protein sequence ID" value="AXY26093.1"/>
    <property type="molecule type" value="Genomic_DNA"/>
</dbReference>